<reference evidence="1" key="1">
    <citation type="submission" date="2018-06" db="EMBL/GenBank/DDBJ databases">
        <authorList>
            <person name="Ashton P.M."/>
            <person name="Dallman T."/>
            <person name="Nair S."/>
            <person name="De Pinna E."/>
            <person name="Peters T."/>
            <person name="Grant K."/>
        </authorList>
    </citation>
    <scope>NUCLEOTIDE SEQUENCE</scope>
    <source>
        <strain evidence="1">402819</strain>
    </source>
</reference>
<sequence>MIAFSFSDIGNRCENLDLLSTINCQNDVFGMVIMDGYSCSEWNMKILSGRLDKCVFSGDLNKDIIEPCKSVPVKAAVCFLFKNNTHLHIYNAGDCRVYNKSGVLLTEDNSVAWKRLKENGIDNKKIPHLVCYCPDRNYLTSFVDFCSDEIIFNHSVFDLNDENKEVILCTDGFWEHFNDGTVIDLMKDNPESNLAKFTKNIPGNAENHTVCYVRFPS</sequence>
<dbReference type="InterPro" id="IPR036457">
    <property type="entry name" value="PPM-type-like_dom_sf"/>
</dbReference>
<dbReference type="SUPFAM" id="SSF81606">
    <property type="entry name" value="PP2C-like"/>
    <property type="match status" value="1"/>
</dbReference>
<dbReference type="Gene3D" id="3.60.40.10">
    <property type="entry name" value="PPM-type phosphatase domain"/>
    <property type="match status" value="1"/>
</dbReference>
<dbReference type="AlphaFoldDB" id="A0A5I2VH29"/>
<name>A0A5I2VH29_SALVI</name>
<proteinExistence type="predicted"/>
<organism evidence="1">
    <name type="scientific">Salmonella virchow</name>
    <dbReference type="NCBI Taxonomy" id="48409"/>
    <lineage>
        <taxon>Bacteria</taxon>
        <taxon>Pseudomonadati</taxon>
        <taxon>Pseudomonadota</taxon>
        <taxon>Gammaproteobacteria</taxon>
        <taxon>Enterobacterales</taxon>
        <taxon>Enterobacteriaceae</taxon>
        <taxon>Salmonella</taxon>
    </lineage>
</organism>
<dbReference type="SMR" id="A0A5I2VH29"/>
<gene>
    <name evidence="1" type="ORF">DPK48_23925</name>
</gene>
<accession>A0A5I2VH29</accession>
<protein>
    <submittedName>
        <fullName evidence="1">Protein phosphatase 2C family protein</fullName>
    </submittedName>
</protein>
<comment type="caution">
    <text evidence="1">The sequence shown here is derived from an EMBL/GenBank/DDBJ whole genome shotgun (WGS) entry which is preliminary data.</text>
</comment>
<evidence type="ECO:0000313" key="1">
    <source>
        <dbReference type="EMBL" id="EBW4443722.1"/>
    </source>
</evidence>
<dbReference type="EMBL" id="AAHIIY010000045">
    <property type="protein sequence ID" value="EBW4443722.1"/>
    <property type="molecule type" value="Genomic_DNA"/>
</dbReference>